<protein>
    <submittedName>
        <fullName evidence="13">Copper-transporting ATPase</fullName>
    </submittedName>
</protein>
<dbReference type="InterPro" id="IPR006121">
    <property type="entry name" value="HMA_dom"/>
</dbReference>
<dbReference type="PANTHER" id="PTHR43520:SF8">
    <property type="entry name" value="P-TYPE CU(+) TRANSPORTER"/>
    <property type="match status" value="1"/>
</dbReference>
<dbReference type="InterPro" id="IPR059000">
    <property type="entry name" value="ATPase_P-type_domA"/>
</dbReference>
<dbReference type="EMBL" id="PRLP01000167">
    <property type="protein sequence ID" value="PPC74118.1"/>
    <property type="molecule type" value="Genomic_DNA"/>
</dbReference>
<dbReference type="NCBIfam" id="TIGR01525">
    <property type="entry name" value="ATPase-IB_hvy"/>
    <property type="match status" value="1"/>
</dbReference>
<evidence type="ECO:0000259" key="12">
    <source>
        <dbReference type="PROSITE" id="PS50846"/>
    </source>
</evidence>
<dbReference type="SUPFAM" id="SSF81665">
    <property type="entry name" value="Calcium ATPase, transmembrane domain M"/>
    <property type="match status" value="1"/>
</dbReference>
<reference evidence="13 14" key="1">
    <citation type="submission" date="2018-02" db="EMBL/GenBank/DDBJ databases">
        <title>novel marine gammaproteobacteria from coastal saline agro ecosystem.</title>
        <authorList>
            <person name="Krishnan R."/>
            <person name="Ramesh Kumar N."/>
        </authorList>
    </citation>
    <scope>NUCLEOTIDE SEQUENCE [LARGE SCALE GENOMIC DNA]</scope>
    <source>
        <strain evidence="13 14">228</strain>
    </source>
</reference>
<dbReference type="OrthoDB" id="5287365at2"/>
<keyword evidence="3 11" id="KW-1003">Cell membrane</keyword>
<keyword evidence="4 11" id="KW-0812">Transmembrane</keyword>
<comment type="subcellular location">
    <subcellularLocation>
        <location evidence="1">Cell membrane</location>
        <topology evidence="1">Multi-pass membrane protein</topology>
    </subcellularLocation>
</comment>
<feature type="transmembrane region" description="Helical" evidence="11">
    <location>
        <begin position="736"/>
        <end position="756"/>
    </location>
</feature>
<evidence type="ECO:0000313" key="13">
    <source>
        <dbReference type="EMBL" id="PPC74118.1"/>
    </source>
</evidence>
<dbReference type="GO" id="GO:0055070">
    <property type="term" value="P:copper ion homeostasis"/>
    <property type="evidence" value="ECO:0007669"/>
    <property type="project" value="TreeGrafter"/>
</dbReference>
<dbReference type="NCBIfam" id="TIGR01494">
    <property type="entry name" value="ATPase_P-type"/>
    <property type="match status" value="1"/>
</dbReference>
<dbReference type="SUPFAM" id="SSF55008">
    <property type="entry name" value="HMA, heavy metal-associated domain"/>
    <property type="match status" value="2"/>
</dbReference>
<dbReference type="GO" id="GO:0016887">
    <property type="term" value="F:ATP hydrolysis activity"/>
    <property type="evidence" value="ECO:0007669"/>
    <property type="project" value="InterPro"/>
</dbReference>
<dbReference type="GO" id="GO:0043682">
    <property type="term" value="F:P-type divalent copper transporter activity"/>
    <property type="evidence" value="ECO:0007669"/>
    <property type="project" value="TreeGrafter"/>
</dbReference>
<dbReference type="NCBIfam" id="TIGR01512">
    <property type="entry name" value="ATPase-IB2_Cd"/>
    <property type="match status" value="1"/>
</dbReference>
<feature type="transmembrane region" description="Helical" evidence="11">
    <location>
        <begin position="214"/>
        <end position="236"/>
    </location>
</feature>
<dbReference type="CDD" id="cd02094">
    <property type="entry name" value="P-type_ATPase_Cu-like"/>
    <property type="match status" value="1"/>
</dbReference>
<evidence type="ECO:0000256" key="2">
    <source>
        <dbReference type="ARBA" id="ARBA00006024"/>
    </source>
</evidence>
<feature type="transmembrane region" description="Helical" evidence="11">
    <location>
        <begin position="158"/>
        <end position="178"/>
    </location>
</feature>
<evidence type="ECO:0000256" key="5">
    <source>
        <dbReference type="ARBA" id="ARBA00022723"/>
    </source>
</evidence>
<dbReference type="InterPro" id="IPR023299">
    <property type="entry name" value="ATPase_P-typ_cyto_dom_N"/>
</dbReference>
<dbReference type="FunFam" id="3.30.70.100:FF:000001">
    <property type="entry name" value="ATPase copper transporting beta"/>
    <property type="match status" value="1"/>
</dbReference>
<feature type="domain" description="HMA" evidence="12">
    <location>
        <begin position="70"/>
        <end position="137"/>
    </location>
</feature>
<dbReference type="AlphaFoldDB" id="A0A2S5KH61"/>
<dbReference type="Gene3D" id="3.30.70.100">
    <property type="match status" value="2"/>
</dbReference>
<dbReference type="Pfam" id="PF00122">
    <property type="entry name" value="E1-E2_ATPase"/>
    <property type="match status" value="1"/>
</dbReference>
<feature type="domain" description="HMA" evidence="12">
    <location>
        <begin position="3"/>
        <end position="68"/>
    </location>
</feature>
<keyword evidence="9 11" id="KW-1133">Transmembrane helix</keyword>
<dbReference type="GO" id="GO:0005507">
    <property type="term" value="F:copper ion binding"/>
    <property type="evidence" value="ECO:0007669"/>
    <property type="project" value="TreeGrafter"/>
</dbReference>
<dbReference type="PANTHER" id="PTHR43520">
    <property type="entry name" value="ATP7, ISOFORM B"/>
    <property type="match status" value="1"/>
</dbReference>
<keyword evidence="8" id="KW-1278">Translocase</keyword>
<feature type="transmembrane region" description="Helical" evidence="11">
    <location>
        <begin position="399"/>
        <end position="418"/>
    </location>
</feature>
<dbReference type="InterPro" id="IPR036412">
    <property type="entry name" value="HAD-like_sf"/>
</dbReference>
<proteinExistence type="inferred from homology"/>
<dbReference type="Gene3D" id="2.70.150.10">
    <property type="entry name" value="Calcium-transporting ATPase, cytoplasmic transduction domain A"/>
    <property type="match status" value="1"/>
</dbReference>
<dbReference type="Proteomes" id="UP000238196">
    <property type="component" value="Unassembled WGS sequence"/>
</dbReference>
<dbReference type="GO" id="GO:0005886">
    <property type="term" value="C:plasma membrane"/>
    <property type="evidence" value="ECO:0007669"/>
    <property type="project" value="UniProtKB-SubCell"/>
</dbReference>
<dbReference type="CDD" id="cd00371">
    <property type="entry name" value="HMA"/>
    <property type="match status" value="2"/>
</dbReference>
<evidence type="ECO:0000256" key="1">
    <source>
        <dbReference type="ARBA" id="ARBA00004651"/>
    </source>
</evidence>
<evidence type="ECO:0000256" key="8">
    <source>
        <dbReference type="ARBA" id="ARBA00022967"/>
    </source>
</evidence>
<gene>
    <name evidence="13" type="ORF">C4K68_27280</name>
</gene>
<feature type="transmembrane region" description="Helical" evidence="11">
    <location>
        <begin position="424"/>
        <end position="444"/>
    </location>
</feature>
<evidence type="ECO:0000256" key="4">
    <source>
        <dbReference type="ARBA" id="ARBA00022692"/>
    </source>
</evidence>
<keyword evidence="5 11" id="KW-0479">Metal-binding</keyword>
<dbReference type="InterPro" id="IPR023214">
    <property type="entry name" value="HAD_sf"/>
</dbReference>
<dbReference type="GO" id="GO:0005524">
    <property type="term" value="F:ATP binding"/>
    <property type="evidence" value="ECO:0007669"/>
    <property type="project" value="UniProtKB-UniRule"/>
</dbReference>
<dbReference type="SFLD" id="SFLDG00002">
    <property type="entry name" value="C1.7:_P-type_atpase_like"/>
    <property type="match status" value="1"/>
</dbReference>
<dbReference type="FunFam" id="2.70.150.10:FF:000020">
    <property type="entry name" value="Copper-exporting P-type ATPase A"/>
    <property type="match status" value="1"/>
</dbReference>
<feature type="transmembrane region" description="Helical" evidence="11">
    <location>
        <begin position="184"/>
        <end position="202"/>
    </location>
</feature>
<feature type="transmembrane region" description="Helical" evidence="11">
    <location>
        <begin position="242"/>
        <end position="259"/>
    </location>
</feature>
<keyword evidence="10 11" id="KW-0472">Membrane</keyword>
<dbReference type="InterPro" id="IPR018303">
    <property type="entry name" value="ATPase_P-typ_P_site"/>
</dbReference>
<dbReference type="InterPro" id="IPR008250">
    <property type="entry name" value="ATPase_P-typ_transduc_dom_A_sf"/>
</dbReference>
<dbReference type="InterPro" id="IPR044492">
    <property type="entry name" value="P_typ_ATPase_HD_dom"/>
</dbReference>
<evidence type="ECO:0000256" key="11">
    <source>
        <dbReference type="RuleBase" id="RU362081"/>
    </source>
</evidence>
<dbReference type="PROSITE" id="PS01047">
    <property type="entry name" value="HMA_1"/>
    <property type="match status" value="2"/>
</dbReference>
<dbReference type="PRINTS" id="PR00119">
    <property type="entry name" value="CATATPASE"/>
</dbReference>
<dbReference type="NCBIfam" id="TIGR01511">
    <property type="entry name" value="ATPase-IB1_Cu"/>
    <property type="match status" value="1"/>
</dbReference>
<evidence type="ECO:0000256" key="3">
    <source>
        <dbReference type="ARBA" id="ARBA00022475"/>
    </source>
</evidence>
<dbReference type="PRINTS" id="PR00943">
    <property type="entry name" value="CUATPASE"/>
</dbReference>
<dbReference type="InterPro" id="IPR001757">
    <property type="entry name" value="P_typ_ATPase"/>
</dbReference>
<dbReference type="InterPro" id="IPR036163">
    <property type="entry name" value="HMA_dom_sf"/>
</dbReference>
<dbReference type="Pfam" id="PF00702">
    <property type="entry name" value="Hydrolase"/>
    <property type="match status" value="1"/>
</dbReference>
<dbReference type="PROSITE" id="PS50846">
    <property type="entry name" value="HMA_2"/>
    <property type="match status" value="2"/>
</dbReference>
<name>A0A2S5KH61_9PROT</name>
<dbReference type="PROSITE" id="PS00154">
    <property type="entry name" value="ATPASE_E1_E2"/>
    <property type="match status" value="1"/>
</dbReference>
<dbReference type="SFLD" id="SFLDF00027">
    <property type="entry name" value="p-type_atpase"/>
    <property type="match status" value="1"/>
</dbReference>
<dbReference type="GO" id="GO:0060003">
    <property type="term" value="P:copper ion export"/>
    <property type="evidence" value="ECO:0007669"/>
    <property type="project" value="UniProtKB-ARBA"/>
</dbReference>
<keyword evidence="6 11" id="KW-0547">Nucleotide-binding</keyword>
<sequence>MSAHLTIDIEGMRCAGCANKVARTLSNLDGVSRADVNFALNRATIEPASADIRERSLEAIKQLGYKSKTTVISVHIEGMHCASCVTKVEQALNTLPDVVSASINLATGKARIEALESNQELQHQIELSIESLGYHARPETASQGNSAEHHSVLSSSSWMLVVAALLCVPLLLPMTGVIQPLPGWAQLILALPIQLGLGYRFYRGSYHALKSRYANMDVLVALGTSAAFLYSVTLMLTGHDGHHLYFESAAVLLTLISFGKWMEERAKRKTAFALDALLSLTPDVARRWQDGSWQETSLASLRLGDRILVKPGERVPVDGRILSGQSELDESLLTGESLPVSRQPGDNVIAGSINGSSTLEINATAMGSDTTLARIIQLVEEAQSGKAPVQQLVDRISSIFVPVVLGIAALTLLGWLVAGGSFTQALMAAVSVLVIACPCALGLATPTALLTGTGIAARHGILIRDLQVLESARHIDTVFFDKTGTLTVGKPMVSHWYQRQAAPEQLASIVLGVQQGSEHPLATAYTDYAHNLGVQAAETDAITAIAGKGIKASYQQQPVLIGTATLLQEHGISIPDDDAQLLALQQTNGSLVHVAINNEWFAAYTLSDQARETSASAIKLLHQRNIASYMLTGDRQESAVTLAEELKLDGFHAGLLPAQKVEHIAEHQKQHPTLMVGDGINDAPALAQADLSIAMGSGTDVAKETASITLLHADPRLVPAALDICRRTRTKITQNLFWAFIFNSLGIPLAACGYLSPALAGGAMALSSLTVLGNALLLRRWRPGW</sequence>
<dbReference type="Gene3D" id="3.40.50.1000">
    <property type="entry name" value="HAD superfamily/HAD-like"/>
    <property type="match status" value="1"/>
</dbReference>
<evidence type="ECO:0000256" key="10">
    <source>
        <dbReference type="ARBA" id="ARBA00023136"/>
    </source>
</evidence>
<evidence type="ECO:0000256" key="7">
    <source>
        <dbReference type="ARBA" id="ARBA00022840"/>
    </source>
</evidence>
<keyword evidence="7 11" id="KW-0067">ATP-binding</keyword>
<dbReference type="InterPro" id="IPR017969">
    <property type="entry name" value="Heavy-metal-associated_CS"/>
</dbReference>
<dbReference type="SUPFAM" id="SSF56784">
    <property type="entry name" value="HAD-like"/>
    <property type="match status" value="1"/>
</dbReference>
<dbReference type="SUPFAM" id="SSF81653">
    <property type="entry name" value="Calcium ATPase, transduction domain A"/>
    <property type="match status" value="1"/>
</dbReference>
<evidence type="ECO:0000256" key="9">
    <source>
        <dbReference type="ARBA" id="ARBA00022989"/>
    </source>
</evidence>
<evidence type="ECO:0000256" key="6">
    <source>
        <dbReference type="ARBA" id="ARBA00022741"/>
    </source>
</evidence>
<organism evidence="13 14">
    <name type="scientific">Proteobacteria bacterium 228</name>
    <dbReference type="NCBI Taxonomy" id="2083153"/>
    <lineage>
        <taxon>Bacteria</taxon>
        <taxon>Pseudomonadati</taxon>
        <taxon>Pseudomonadota</taxon>
    </lineage>
</organism>
<dbReference type="InterPro" id="IPR023298">
    <property type="entry name" value="ATPase_P-typ_TM_dom_sf"/>
</dbReference>
<comment type="caution">
    <text evidence="13">The sequence shown here is derived from an EMBL/GenBank/DDBJ whole genome shotgun (WGS) entry which is preliminary data.</text>
</comment>
<feature type="transmembrane region" description="Helical" evidence="11">
    <location>
        <begin position="762"/>
        <end position="778"/>
    </location>
</feature>
<evidence type="ECO:0000313" key="14">
    <source>
        <dbReference type="Proteomes" id="UP000238196"/>
    </source>
</evidence>
<dbReference type="Gene3D" id="3.40.1110.10">
    <property type="entry name" value="Calcium-transporting ATPase, cytoplasmic domain N"/>
    <property type="match status" value="1"/>
</dbReference>
<dbReference type="SFLD" id="SFLDS00003">
    <property type="entry name" value="Haloacid_Dehalogenase"/>
    <property type="match status" value="1"/>
</dbReference>
<dbReference type="Pfam" id="PF00403">
    <property type="entry name" value="HMA"/>
    <property type="match status" value="2"/>
</dbReference>
<accession>A0A2S5KH61</accession>
<dbReference type="InterPro" id="IPR027256">
    <property type="entry name" value="P-typ_ATPase_IB"/>
</dbReference>
<comment type="similarity">
    <text evidence="2 11">Belongs to the cation transport ATPase (P-type) (TC 3.A.3) family. Type IB subfamily.</text>
</comment>